<comment type="caution">
    <text evidence="1">The sequence shown here is derived from an EMBL/GenBank/DDBJ whole genome shotgun (WGS) entry which is preliminary data.</text>
</comment>
<dbReference type="EMBL" id="JBHLTQ010000001">
    <property type="protein sequence ID" value="MFC0602926.1"/>
    <property type="molecule type" value="Genomic_DNA"/>
</dbReference>
<evidence type="ECO:0000313" key="1">
    <source>
        <dbReference type="EMBL" id="MFC0602926.1"/>
    </source>
</evidence>
<dbReference type="SUPFAM" id="SSF50998">
    <property type="entry name" value="Quinoprotein alcohol dehydrogenase-like"/>
    <property type="match status" value="1"/>
</dbReference>
<gene>
    <name evidence="1" type="ORF">ACFFGA_00035</name>
</gene>
<proteinExistence type="predicted"/>
<dbReference type="RefSeq" id="WP_386057840.1">
    <property type="nucleotide sequence ID" value="NZ_JBHLTQ010000001.1"/>
</dbReference>
<evidence type="ECO:0000313" key="2">
    <source>
        <dbReference type="Proteomes" id="UP001589832"/>
    </source>
</evidence>
<organism evidence="1 2">
    <name type="scientific">Winogradskyella pulchriflava</name>
    <dbReference type="NCBI Taxonomy" id="1110688"/>
    <lineage>
        <taxon>Bacteria</taxon>
        <taxon>Pseudomonadati</taxon>
        <taxon>Bacteroidota</taxon>
        <taxon>Flavobacteriia</taxon>
        <taxon>Flavobacteriales</taxon>
        <taxon>Flavobacteriaceae</taxon>
        <taxon>Winogradskyella</taxon>
    </lineage>
</organism>
<name>A0ABV6Q6K7_9FLAO</name>
<reference evidence="1 2" key="1">
    <citation type="submission" date="2024-09" db="EMBL/GenBank/DDBJ databases">
        <authorList>
            <person name="Sun Q."/>
            <person name="Mori K."/>
        </authorList>
    </citation>
    <scope>NUCLEOTIDE SEQUENCE [LARGE SCALE GENOMIC DNA]</scope>
    <source>
        <strain evidence="1 2">NCAIM B.02481</strain>
    </source>
</reference>
<dbReference type="Proteomes" id="UP001589832">
    <property type="component" value="Unassembled WGS sequence"/>
</dbReference>
<dbReference type="InterPro" id="IPR011047">
    <property type="entry name" value="Quinoprotein_ADH-like_sf"/>
</dbReference>
<keyword evidence="2" id="KW-1185">Reference proteome</keyword>
<accession>A0ABV6Q6K7</accession>
<sequence length="787" mass="89475">MKRLVFLLVLFSIIMSCQKDYNKTELSYKFLPSETNTIIVVNELNDFIKSIENHDILSGVYNKELKTTSAVLENLNTTKQLFIGLFDESKSDYLILTENDSTLFIIDSIQNHISETITEFKIQKTQIDSSVFYHKILGNVFAASNNIDLIKSLNTKHKNTGFTNLLETTEPKSVASVVFKSNSPSFSKLLFYKRDESSSRNYSVLDLNYSDNNLSYNGIITSSDSTEIKIDCFKNTVPQKTNTVKISPSSTDELLSIAFDDFSVFNRNLAQLNRLEIDSTQTFLKFTNEIALIKDAIILHSLDSDMVLETIENKLNLETFRDIDIYEYGNPDFFISRLKPFMELENAQYFSIFENFIIFSNSLDTLKSILTDALNNNTIANTDAFKHISENLSDEASLFLFKNSEGLSNTLEKNVKGYNANAVQYIYEDNYAHVHGVIQKFKKRGPSNSITEAFTTSFDAELVSAPQTVKNHITKAYDIAAQDVNNVLYLISSSGSVLWKKQLHGMILGKIEQIDTYKNGRLQLVFATSNRLYVLDRNGNDVGQFPLKFNDKITQPLSVFDYDKNKNYRLLVTQGKELLMYDAKGKSINGFKYQNNGSNITTQPKHFRIGSKDYIAFGAGENLKILNRQGSIRVNVKDKISFSENELYLYQNKFTTTNNLGQLVQVDTKGKLSTKNLNLTNKHKIETTSKTLVSMTENKLNIKSRSINLDYGDYTDPKIYYLNDKIYVTTTDLQSKKVYLFDSQAKAIPNFPVFGTSAAELQELDKDNGLELITQTDSKTIVVYKLH</sequence>
<dbReference type="PROSITE" id="PS51257">
    <property type="entry name" value="PROKAR_LIPOPROTEIN"/>
    <property type="match status" value="1"/>
</dbReference>
<protein>
    <submittedName>
        <fullName evidence="1">Ribonuclease HII</fullName>
    </submittedName>
</protein>